<comment type="caution">
    <text evidence="2">The sequence shown here is derived from an EMBL/GenBank/DDBJ whole genome shotgun (WGS) entry which is preliminary data.</text>
</comment>
<protein>
    <recommendedName>
        <fullName evidence="4">P-loop containing nucleoside triphosphate hydrolase protein</fullName>
    </recommendedName>
</protein>
<gene>
    <name evidence="2" type="ORF">CspeluHIS016_0308540</name>
</gene>
<dbReference type="EMBL" id="BTCM01000003">
    <property type="protein sequence ID" value="GMK57014.1"/>
    <property type="molecule type" value="Genomic_DNA"/>
</dbReference>
<keyword evidence="3" id="KW-1185">Reference proteome</keyword>
<name>A0AAD3TUD7_9TREE</name>
<feature type="compositionally biased region" description="Polar residues" evidence="1">
    <location>
        <begin position="249"/>
        <end position="258"/>
    </location>
</feature>
<reference evidence="2" key="2">
    <citation type="submission" date="2023-06" db="EMBL/GenBank/DDBJ databases">
        <authorList>
            <person name="Kobayashi Y."/>
            <person name="Kayamori A."/>
            <person name="Aoki K."/>
            <person name="Shiwa Y."/>
            <person name="Fujita N."/>
            <person name="Sugita T."/>
            <person name="Iwasaki W."/>
            <person name="Tanaka N."/>
            <person name="Takashima M."/>
        </authorList>
    </citation>
    <scope>NUCLEOTIDE SEQUENCE</scope>
    <source>
        <strain evidence="2">HIS016</strain>
    </source>
</reference>
<feature type="region of interest" description="Disordered" evidence="1">
    <location>
        <begin position="127"/>
        <end position="152"/>
    </location>
</feature>
<reference evidence="2" key="1">
    <citation type="journal article" date="2023" name="BMC Genomics">
        <title>Chromosome-level genome assemblies of Cutaneotrichosporon spp. (Trichosporonales, Basidiomycota) reveal imbalanced evolution between nucleotide sequences and chromosome synteny.</title>
        <authorList>
            <person name="Kobayashi Y."/>
            <person name="Kayamori A."/>
            <person name="Aoki K."/>
            <person name="Shiwa Y."/>
            <person name="Matsutani M."/>
            <person name="Fujita N."/>
            <person name="Sugita T."/>
            <person name="Iwasaki W."/>
            <person name="Tanaka N."/>
            <person name="Takashima M."/>
        </authorList>
    </citation>
    <scope>NUCLEOTIDE SEQUENCE</scope>
    <source>
        <strain evidence="2">HIS016</strain>
    </source>
</reference>
<sequence>MPGALVLINGFPAVGKHTVARELTTLLPDCRFFDTRTLVTAASQLFSPSDAAHSLLRKNLKHAIFTSLTPTRTIYVLTDFLSVAARPSDRDMMAEFIAFAQSSGFAFIHVILGCSTDENVRRLACQAREREREEEPKGEGHGGRDGDREGDGERMDAAALLEIRMEEEIGHMAPLAGLVGEFELDTTGIDAKTTAGVLAEYSLDVLRAAGWWIQLNGASAASAFSPSGTGVDATTSAIYEPHERDNDESNTAKLSQNKRSPDKFGRSLGLRKSFSAR</sequence>
<feature type="region of interest" description="Disordered" evidence="1">
    <location>
        <begin position="223"/>
        <end position="277"/>
    </location>
</feature>
<dbReference type="InterPro" id="IPR027417">
    <property type="entry name" value="P-loop_NTPase"/>
</dbReference>
<accession>A0AAD3TUD7</accession>
<dbReference type="Proteomes" id="UP001222932">
    <property type="component" value="Unassembled WGS sequence"/>
</dbReference>
<dbReference type="Gene3D" id="3.40.50.300">
    <property type="entry name" value="P-loop containing nucleotide triphosphate hydrolases"/>
    <property type="match status" value="1"/>
</dbReference>
<evidence type="ECO:0008006" key="4">
    <source>
        <dbReference type="Google" id="ProtNLM"/>
    </source>
</evidence>
<evidence type="ECO:0000313" key="3">
    <source>
        <dbReference type="Proteomes" id="UP001222932"/>
    </source>
</evidence>
<dbReference type="AlphaFoldDB" id="A0AAD3TUD7"/>
<organism evidence="2 3">
    <name type="scientific">Cutaneotrichosporon spelunceum</name>
    <dbReference type="NCBI Taxonomy" id="1672016"/>
    <lineage>
        <taxon>Eukaryota</taxon>
        <taxon>Fungi</taxon>
        <taxon>Dikarya</taxon>
        <taxon>Basidiomycota</taxon>
        <taxon>Agaricomycotina</taxon>
        <taxon>Tremellomycetes</taxon>
        <taxon>Trichosporonales</taxon>
        <taxon>Trichosporonaceae</taxon>
        <taxon>Cutaneotrichosporon</taxon>
    </lineage>
</organism>
<evidence type="ECO:0000313" key="2">
    <source>
        <dbReference type="EMBL" id="GMK57014.1"/>
    </source>
</evidence>
<proteinExistence type="predicted"/>
<evidence type="ECO:0000256" key="1">
    <source>
        <dbReference type="SAM" id="MobiDB-lite"/>
    </source>
</evidence>
<dbReference type="SUPFAM" id="SSF52540">
    <property type="entry name" value="P-loop containing nucleoside triphosphate hydrolases"/>
    <property type="match status" value="1"/>
</dbReference>